<feature type="binding site" evidence="4">
    <location>
        <position position="133"/>
    </location>
    <ligand>
        <name>Mn(2+)</name>
        <dbReference type="ChEBI" id="CHEBI:29035"/>
        <label>1</label>
    </ligand>
</feature>
<dbReference type="PANTHER" id="PTHR11358">
    <property type="entry name" value="ARGINASE/AGMATINASE"/>
    <property type="match status" value="1"/>
</dbReference>
<comment type="similarity">
    <text evidence="1">Belongs to the arginase family. Agmatinase subfamily.</text>
</comment>
<evidence type="ECO:0000313" key="6">
    <source>
        <dbReference type="EMBL" id="GAV23588.1"/>
    </source>
</evidence>
<gene>
    <name evidence="6" type="ORF">cpu_20980</name>
</gene>
<feature type="binding site" evidence="4">
    <location>
        <position position="135"/>
    </location>
    <ligand>
        <name>Mn(2+)</name>
        <dbReference type="ChEBI" id="CHEBI:29035"/>
        <label>1</label>
    </ligand>
</feature>
<dbReference type="GO" id="GO:0033389">
    <property type="term" value="P:putrescine biosynthetic process from arginine, via agmatine"/>
    <property type="evidence" value="ECO:0007669"/>
    <property type="project" value="TreeGrafter"/>
</dbReference>
<comment type="caution">
    <text evidence="6">The sequence shown here is derived from an EMBL/GenBank/DDBJ whole genome shotgun (WGS) entry which is preliminary data.</text>
</comment>
<keyword evidence="2 4" id="KW-0479">Metal-binding</keyword>
<dbReference type="RefSeq" id="WP_075859986.1">
    <property type="nucleotide sequence ID" value="NZ_BDJK01000055.1"/>
</dbReference>
<dbReference type="NCBIfam" id="TIGR01230">
    <property type="entry name" value="agmatinase"/>
    <property type="match status" value="1"/>
</dbReference>
<sequence>MLPLEKFTGFMGSSDDYEGAAFVLFGIPMDFTVSFRPGTRMAPQHIRQVSFGLEEYDWDLEKSLDEVNFYDLGDVALTFGRIEESFANIREVTKAVLKDDKMPLIIGGEHLVTYPVILEFAEKYRDLAVIHFDAHADLRDGYLGEKLSHATVMRRVSEIIGPQNLYHIGIRSGTHEEKEFITTKSNYLGQDVLAGVEVALRKIGDKPVFISLDIDVVDPAYAPGTGTPEPGGASSKEIMEAIVKLSSLNVVGMDLVEVLPVYDQSERTSLLAAKILRRALLSFNICR</sequence>
<evidence type="ECO:0000256" key="4">
    <source>
        <dbReference type="PIRSR" id="PIRSR036979-1"/>
    </source>
</evidence>
<dbReference type="Gene3D" id="3.40.800.10">
    <property type="entry name" value="Ureohydrolase domain"/>
    <property type="match status" value="1"/>
</dbReference>
<dbReference type="STRING" id="870242.cpu_20980"/>
<dbReference type="InterPro" id="IPR006035">
    <property type="entry name" value="Ureohydrolase"/>
</dbReference>
<dbReference type="AlphaFoldDB" id="A0A1L8CXE1"/>
<evidence type="ECO:0000256" key="1">
    <source>
        <dbReference type="ARBA" id="ARBA00009227"/>
    </source>
</evidence>
<dbReference type="SUPFAM" id="SSF52768">
    <property type="entry name" value="Arginase/deacetylase"/>
    <property type="match status" value="1"/>
</dbReference>
<name>A0A1L8CXE1_9THEO</name>
<dbReference type="CDD" id="cd11593">
    <property type="entry name" value="Agmatinase-like_2"/>
    <property type="match status" value="1"/>
</dbReference>
<dbReference type="InterPro" id="IPR005925">
    <property type="entry name" value="Agmatinase-rel"/>
</dbReference>
<evidence type="ECO:0000256" key="3">
    <source>
        <dbReference type="ARBA" id="ARBA00022801"/>
    </source>
</evidence>
<comment type="cofactor">
    <cofactor evidence="4">
        <name>Mn(2+)</name>
        <dbReference type="ChEBI" id="CHEBI:29035"/>
    </cofactor>
    <text evidence="4">Binds 2 manganese ions per subunit.</text>
</comment>
<dbReference type="Pfam" id="PF00491">
    <property type="entry name" value="Arginase"/>
    <property type="match status" value="1"/>
</dbReference>
<dbReference type="PROSITE" id="PS01053">
    <property type="entry name" value="ARGINASE_1"/>
    <property type="match status" value="1"/>
</dbReference>
<feature type="binding site" evidence="4">
    <location>
        <position position="213"/>
    </location>
    <ligand>
        <name>Mn(2+)</name>
        <dbReference type="ChEBI" id="CHEBI:29035"/>
        <label>1</label>
    </ligand>
</feature>
<keyword evidence="7" id="KW-1185">Reference proteome</keyword>
<dbReference type="PIRSF" id="PIRSF036979">
    <property type="entry name" value="Arginase"/>
    <property type="match status" value="1"/>
</dbReference>
<dbReference type="PANTHER" id="PTHR11358:SF26">
    <property type="entry name" value="GUANIDINO ACID HYDROLASE, MITOCHONDRIAL"/>
    <property type="match status" value="1"/>
</dbReference>
<dbReference type="PROSITE" id="PS51409">
    <property type="entry name" value="ARGINASE_2"/>
    <property type="match status" value="1"/>
</dbReference>
<evidence type="ECO:0000256" key="5">
    <source>
        <dbReference type="RuleBase" id="RU003684"/>
    </source>
</evidence>
<dbReference type="GO" id="GO:0008783">
    <property type="term" value="F:agmatinase activity"/>
    <property type="evidence" value="ECO:0007669"/>
    <property type="project" value="TreeGrafter"/>
</dbReference>
<organism evidence="6 7">
    <name type="scientific">Carboxydothermus pertinax</name>
    <dbReference type="NCBI Taxonomy" id="870242"/>
    <lineage>
        <taxon>Bacteria</taxon>
        <taxon>Bacillati</taxon>
        <taxon>Bacillota</taxon>
        <taxon>Clostridia</taxon>
        <taxon>Thermoanaerobacterales</taxon>
        <taxon>Thermoanaerobacteraceae</taxon>
        <taxon>Carboxydothermus</taxon>
    </lineage>
</organism>
<feature type="binding site" evidence="4">
    <location>
        <position position="215"/>
    </location>
    <ligand>
        <name>Mn(2+)</name>
        <dbReference type="ChEBI" id="CHEBI:29035"/>
        <label>1</label>
    </ligand>
</feature>
<keyword evidence="4" id="KW-0464">Manganese</keyword>
<dbReference type="InterPro" id="IPR023696">
    <property type="entry name" value="Ureohydrolase_dom_sf"/>
</dbReference>
<keyword evidence="3 5" id="KW-0378">Hydrolase</keyword>
<dbReference type="OrthoDB" id="9788689at2"/>
<feature type="binding site" evidence="4">
    <location>
        <position position="110"/>
    </location>
    <ligand>
        <name>Mn(2+)</name>
        <dbReference type="ChEBI" id="CHEBI:29035"/>
        <label>1</label>
    </ligand>
</feature>
<evidence type="ECO:0000313" key="7">
    <source>
        <dbReference type="Proteomes" id="UP000187485"/>
    </source>
</evidence>
<dbReference type="GO" id="GO:0046872">
    <property type="term" value="F:metal ion binding"/>
    <property type="evidence" value="ECO:0007669"/>
    <property type="project" value="UniProtKB-KW"/>
</dbReference>
<dbReference type="InterPro" id="IPR020855">
    <property type="entry name" value="Ureohydrolase_Mn_BS"/>
</dbReference>
<protein>
    <submittedName>
        <fullName evidence="6">Agmatinase</fullName>
    </submittedName>
</protein>
<proteinExistence type="inferred from homology"/>
<dbReference type="Proteomes" id="UP000187485">
    <property type="component" value="Unassembled WGS sequence"/>
</dbReference>
<reference evidence="7" key="1">
    <citation type="submission" date="2016-12" db="EMBL/GenBank/DDBJ databases">
        <title>Draft Genome Sequences od Carboxydothermus pertinax and islandicus, Hydrogenogenic Carboxydotrophic Bacteria.</title>
        <authorList>
            <person name="Fukuyama Y."/>
            <person name="Ohmae K."/>
            <person name="Yoneda Y."/>
            <person name="Yoshida T."/>
            <person name="Sako Y."/>
        </authorList>
    </citation>
    <scope>NUCLEOTIDE SEQUENCE [LARGE SCALE GENOMIC DNA]</scope>
    <source>
        <strain evidence="7">Ug1</strain>
    </source>
</reference>
<dbReference type="EMBL" id="BDJK01000055">
    <property type="protein sequence ID" value="GAV23588.1"/>
    <property type="molecule type" value="Genomic_DNA"/>
</dbReference>
<accession>A0A1L8CXE1</accession>
<evidence type="ECO:0000256" key="2">
    <source>
        <dbReference type="ARBA" id="ARBA00022723"/>
    </source>
</evidence>
<feature type="binding site" evidence="4">
    <location>
        <position position="137"/>
    </location>
    <ligand>
        <name>Mn(2+)</name>
        <dbReference type="ChEBI" id="CHEBI:29035"/>
        <label>1</label>
    </ligand>
</feature>